<evidence type="ECO:0000256" key="2">
    <source>
        <dbReference type="ARBA" id="ARBA00007362"/>
    </source>
</evidence>
<sequence length="294" mass="30737">MISAPRAVALMLLGSLAMAGSAAIIFNLGAEPMSVAAYRCLLAVPMLLPFVLWELRRVDRSQALPKSTVIGAAIGGVAIGVDYSFYNASIGLIGPGLATVLINIQIVILPLIAWAVEGQRPMRQLLVIVPLMMAGVAFAAGAFDDAEIHWFGILAGLIAGAGYATYLAIIRRTAPVTLRPAPLTVVTIVCLTAGLTAGGGALFSGRLEVPTAGQDWLWLVALAFVGQVVVYLCFNIAMTGLNETVSSTLMLTGPIFAILLGALLFTEVPTLWQLGGCAMIIAGAWWAATASRRT</sequence>
<dbReference type="PANTHER" id="PTHR32322:SF2">
    <property type="entry name" value="EAMA DOMAIN-CONTAINING PROTEIN"/>
    <property type="match status" value="1"/>
</dbReference>
<feature type="transmembrane region" description="Helical" evidence="6">
    <location>
        <begin position="249"/>
        <end position="265"/>
    </location>
</feature>
<feature type="transmembrane region" description="Helical" evidence="6">
    <location>
        <begin position="36"/>
        <end position="55"/>
    </location>
</feature>
<feature type="transmembrane region" description="Helical" evidence="6">
    <location>
        <begin position="181"/>
        <end position="204"/>
    </location>
</feature>
<dbReference type="InterPro" id="IPR037185">
    <property type="entry name" value="EmrE-like"/>
</dbReference>
<dbReference type="SUPFAM" id="SSF103481">
    <property type="entry name" value="Multidrug resistance efflux transporter EmrE"/>
    <property type="match status" value="2"/>
</dbReference>
<evidence type="ECO:0000256" key="6">
    <source>
        <dbReference type="SAM" id="Phobius"/>
    </source>
</evidence>
<feature type="transmembrane region" description="Helical" evidence="6">
    <location>
        <begin position="216"/>
        <end position="237"/>
    </location>
</feature>
<evidence type="ECO:0000259" key="7">
    <source>
        <dbReference type="Pfam" id="PF00892"/>
    </source>
</evidence>
<dbReference type="GO" id="GO:0016020">
    <property type="term" value="C:membrane"/>
    <property type="evidence" value="ECO:0007669"/>
    <property type="project" value="UniProtKB-SubCell"/>
</dbReference>
<evidence type="ECO:0000256" key="4">
    <source>
        <dbReference type="ARBA" id="ARBA00022989"/>
    </source>
</evidence>
<feature type="transmembrane region" description="Helical" evidence="6">
    <location>
        <begin position="149"/>
        <end position="169"/>
    </location>
</feature>
<feature type="transmembrane region" description="Helical" evidence="6">
    <location>
        <begin position="7"/>
        <end position="30"/>
    </location>
</feature>
<evidence type="ECO:0000313" key="8">
    <source>
        <dbReference type="EMBL" id="NLS09318.1"/>
    </source>
</evidence>
<dbReference type="InterPro" id="IPR000620">
    <property type="entry name" value="EamA_dom"/>
</dbReference>
<comment type="similarity">
    <text evidence="2">Belongs to the EamA transporter family.</text>
</comment>
<comment type="caution">
    <text evidence="8">The sequence shown here is derived from an EMBL/GenBank/DDBJ whole genome shotgun (WGS) entry which is preliminary data.</text>
</comment>
<comment type="subcellular location">
    <subcellularLocation>
        <location evidence="1">Membrane</location>
        <topology evidence="1">Multi-pass membrane protein</topology>
    </subcellularLocation>
</comment>
<dbReference type="InterPro" id="IPR050638">
    <property type="entry name" value="AA-Vitamin_Transporters"/>
</dbReference>
<feature type="domain" description="EamA" evidence="7">
    <location>
        <begin position="8"/>
        <end position="139"/>
    </location>
</feature>
<keyword evidence="4 6" id="KW-1133">Transmembrane helix</keyword>
<gene>
    <name evidence="8" type="ORF">HGQ17_04710</name>
</gene>
<name>A0A7X8TIE1_9MICC</name>
<protein>
    <submittedName>
        <fullName evidence="8">DMT family transporter</fullName>
    </submittedName>
</protein>
<dbReference type="Proteomes" id="UP000523139">
    <property type="component" value="Unassembled WGS sequence"/>
</dbReference>
<feature type="transmembrane region" description="Helical" evidence="6">
    <location>
        <begin position="271"/>
        <end position="288"/>
    </location>
</feature>
<evidence type="ECO:0000256" key="3">
    <source>
        <dbReference type="ARBA" id="ARBA00022692"/>
    </source>
</evidence>
<keyword evidence="5 6" id="KW-0472">Membrane</keyword>
<dbReference type="EMBL" id="JABAHY010000003">
    <property type="protein sequence ID" value="NLS09318.1"/>
    <property type="molecule type" value="Genomic_DNA"/>
</dbReference>
<evidence type="ECO:0000256" key="1">
    <source>
        <dbReference type="ARBA" id="ARBA00004141"/>
    </source>
</evidence>
<feature type="transmembrane region" description="Helical" evidence="6">
    <location>
        <begin position="125"/>
        <end position="143"/>
    </location>
</feature>
<accession>A0A7X8TIE1</accession>
<proteinExistence type="inferred from homology"/>
<evidence type="ECO:0000256" key="5">
    <source>
        <dbReference type="ARBA" id="ARBA00023136"/>
    </source>
</evidence>
<dbReference type="AlphaFoldDB" id="A0A7X8TIE1"/>
<dbReference type="PANTHER" id="PTHR32322">
    <property type="entry name" value="INNER MEMBRANE TRANSPORTER"/>
    <property type="match status" value="1"/>
</dbReference>
<feature type="transmembrane region" description="Helical" evidence="6">
    <location>
        <begin position="67"/>
        <end position="86"/>
    </location>
</feature>
<evidence type="ECO:0000313" key="9">
    <source>
        <dbReference type="Proteomes" id="UP000523139"/>
    </source>
</evidence>
<keyword evidence="3 6" id="KW-0812">Transmembrane</keyword>
<feature type="transmembrane region" description="Helical" evidence="6">
    <location>
        <begin position="92"/>
        <end position="113"/>
    </location>
</feature>
<keyword evidence="9" id="KW-1185">Reference proteome</keyword>
<feature type="domain" description="EamA" evidence="7">
    <location>
        <begin position="150"/>
        <end position="286"/>
    </location>
</feature>
<dbReference type="Pfam" id="PF00892">
    <property type="entry name" value="EamA"/>
    <property type="match status" value="2"/>
</dbReference>
<organism evidence="8 9">
    <name type="scientific">Nesterenkonia sedimenti</name>
    <dbReference type="NCBI Taxonomy" id="1463632"/>
    <lineage>
        <taxon>Bacteria</taxon>
        <taxon>Bacillati</taxon>
        <taxon>Actinomycetota</taxon>
        <taxon>Actinomycetes</taxon>
        <taxon>Micrococcales</taxon>
        <taxon>Micrococcaceae</taxon>
        <taxon>Nesterenkonia</taxon>
    </lineage>
</organism>
<dbReference type="RefSeq" id="WP_168886822.1">
    <property type="nucleotide sequence ID" value="NZ_JABAHY010000003.1"/>
</dbReference>
<reference evidence="8 9" key="1">
    <citation type="submission" date="2020-04" db="EMBL/GenBank/DDBJ databases">
        <title>Nesterenkonia sp. nov., isolated from marine sediment.</title>
        <authorList>
            <person name="Zhang G."/>
        </authorList>
    </citation>
    <scope>NUCLEOTIDE SEQUENCE [LARGE SCALE GENOMIC DNA]</scope>
    <source>
        <strain evidence="8 9">MY13</strain>
    </source>
</reference>